<dbReference type="EMBL" id="JASBWS010000016">
    <property type="protein sequence ID" value="KAJ9112156.1"/>
    <property type="molecule type" value="Genomic_DNA"/>
</dbReference>
<evidence type="ECO:0000313" key="2">
    <source>
        <dbReference type="Proteomes" id="UP001230649"/>
    </source>
</evidence>
<name>A0ACC2WM51_9TREE</name>
<dbReference type="Proteomes" id="UP001230649">
    <property type="component" value="Unassembled WGS sequence"/>
</dbReference>
<comment type="caution">
    <text evidence="1">The sequence shown here is derived from an EMBL/GenBank/DDBJ whole genome shotgun (WGS) entry which is preliminary data.</text>
</comment>
<accession>A0ACC2WM51</accession>
<reference evidence="1" key="1">
    <citation type="submission" date="2023-04" db="EMBL/GenBank/DDBJ databases">
        <title>Draft Genome sequencing of Naganishia species isolated from polar environments using Oxford Nanopore Technology.</title>
        <authorList>
            <person name="Leo P."/>
            <person name="Venkateswaran K."/>
        </authorList>
    </citation>
    <scope>NUCLEOTIDE SEQUENCE</scope>
    <source>
        <strain evidence="1">MNA-CCFEE 5262</strain>
    </source>
</reference>
<keyword evidence="2" id="KW-1185">Reference proteome</keyword>
<proteinExistence type="predicted"/>
<gene>
    <name evidence="1" type="ORF">QFC20_002337</name>
</gene>
<organism evidence="1 2">
    <name type="scientific">Naganishia adeliensis</name>
    <dbReference type="NCBI Taxonomy" id="92952"/>
    <lineage>
        <taxon>Eukaryota</taxon>
        <taxon>Fungi</taxon>
        <taxon>Dikarya</taxon>
        <taxon>Basidiomycota</taxon>
        <taxon>Agaricomycotina</taxon>
        <taxon>Tremellomycetes</taxon>
        <taxon>Filobasidiales</taxon>
        <taxon>Filobasidiaceae</taxon>
        <taxon>Naganishia</taxon>
    </lineage>
</organism>
<sequence>MSRPSNSTSAYESFPAHDFDAWIDHLRHTIIDGLEEPELELPKLSNGALEAVKQAEREAAEAEARAQEAARAREEEARLAAQRQLEEQRQMLAQLQQKKQQLEEQRQQLAREQERREAEQQRYEEEQYRQEEERRLQETQNGLVAQGGEFDEDAEYERESEEVGGADHAEQDFVDNRASDDHQDRTYEYDEPTADHEDDLFGDEEDPFDDGQPQFPQSPRSQLAYADQQEASEDDEEEIIEEDEEEMQPMEVDESGRAGSQSQEEEGSLEQSEGGDQDRSSEQSESEEEARSASEEDARSASEEETAPSQGYGRTYATVQTNERDASESQEGDYEQGEEYDEGDQDQTHSGSDTRQAEYEESEREDVVWEDDQQPRSRQPAQPASYPSLSNQSREEEQDQADSQSDTGQVEYEKSEGDEAGRQEEEQPPLRQLARPASYPSPPTQRGDASDAIEFIDSSDEENESAQPRRNESASQESGEDNEERPRRELSGDASGDGAVSDAETADERSVHSQEEENSEGDYDNENVEPPRFAASSTTRPSDYDMEDDGSENGYESDEEGADEESDVQDQADATELNRDAIVMRESSEDELAEDEEDQQANVEMEYAAYSEVECPHMTVQLSSEGDVALDIDPALQYDYTEVEQPQQMVQVSSQSVVHCREMTDHRYKNRKTTYLEARMAEEVSGADELEPSATQATAAVDHVIPETTSAPELSPSAIVSDLPAVLPTSTFTENEADDELQQEGGLSAAPSISTFSAIFANTPTRLSPARDAYDEIVALDQGESYSVDAIAMDASRLEEEPRPQELDFDVDSGADVLSVRSGAESDDELESDEESAHPTVTAEAHDAAGKGLHMSSKLIRLLTEEPISQRTLMQHPTRHQREVASDDCRGNFEEQVSDTSDSAPADDEDNDDAVSMDAVNQPKEQDSGSPELEKDDVTETASPPGSVRAEETMEVDLPQPEEIPFRRETNTGPPEGKGHSASDFDRSADFVRLTTPPDDQDDELEDGEIRDDDDELVSEERQESPSSETNEDVERSTGIVEVQDSQYSRNAEPVELEIEVDINIEVDAEEQEADEGAEEQGSITGSGANEEEPANLSSSENEDGIQRGTAEVMGSRLEGVRADELTTLEEALPQSMTPEPEVTEADPDDPTALPREIRGHNRRDIPHKDEHLVEEDEEYNIDTPEHHIDGTPAGFENYPVVDETGPNDMEVFEMAERKPGGIEGDRTTEQVVIQEMELRQQPGDPIRARERLPLSGYSVTESNRADESVLTRPSDGSTRDQPAVEDGPADIAKDADVPPIEVAPSVPVDGAMTQDGDVNAEEPTKATLDSAEAQEVQTSPSVQHLDSGEAPLKGGIELLQSDELPQAPLHDRSPSPLASEQELQHDIALAMEPAPLLHRHDHHHNVVVEESHRLHEEKRESFISAIAAVHETPTSVGQASTSQQEPERTNDEIQVDGGNMKGDATLQSEATFDDTSNLPTPPSLGTEQAEQGTEDAHQDDDDDPLRLSGPFNEEESGSSPRMSGTEVYVELPILDRTHPWHSNPSDVQIEVDQRSTRPSTPVHPSALSALSADPTRHHHGPIHSASFSSTRSGDLEISGSPAAHTRSQCHYHKIRFGRGVFSHVLLIPHCSIGTEEVRQQIGATDLGRVTKEEMLRKRDLNLGETFTNKMTSDAETLPDNLEHQVKQLAGTELLREGHIWLLPLADVASQSMVNRTLQNPEDPQEDDVFHTPDRKRKRASSRARSTSATRSEGGSPESATLGTRSRSRAAIVRKVSQIDEKDEDAQEPKEVAQAEGVDEPMDDSPVEVSPKEEGSNSVEDGDIEGRAVVNEEEAPVASPEVATDPSRPEKRANDEVENDEDEVADDRANKKRILEGEAGEGPNAVDVRPAQKTGWLSWIFGKR</sequence>
<evidence type="ECO:0000313" key="1">
    <source>
        <dbReference type="EMBL" id="KAJ9112156.1"/>
    </source>
</evidence>
<protein>
    <submittedName>
        <fullName evidence="1">Uncharacterized protein</fullName>
    </submittedName>
</protein>